<feature type="transmembrane region" description="Helical" evidence="1">
    <location>
        <begin position="47"/>
        <end position="69"/>
    </location>
</feature>
<comment type="caution">
    <text evidence="3">The sequence shown here is derived from an EMBL/GenBank/DDBJ whole genome shotgun (WGS) entry which is preliminary data.</text>
</comment>
<evidence type="ECO:0000313" key="4">
    <source>
        <dbReference type="Proteomes" id="UP000182229"/>
    </source>
</evidence>
<organism evidence="3 4">
    <name type="scientific">Cystobacter ferrugineus</name>
    <dbReference type="NCBI Taxonomy" id="83449"/>
    <lineage>
        <taxon>Bacteria</taxon>
        <taxon>Pseudomonadati</taxon>
        <taxon>Myxococcota</taxon>
        <taxon>Myxococcia</taxon>
        <taxon>Myxococcales</taxon>
        <taxon>Cystobacterineae</taxon>
        <taxon>Archangiaceae</taxon>
        <taxon>Cystobacter</taxon>
    </lineage>
</organism>
<dbReference type="AlphaFoldDB" id="A0A1L9B3L4"/>
<evidence type="ECO:0000256" key="1">
    <source>
        <dbReference type="SAM" id="Phobius"/>
    </source>
</evidence>
<name>A0A1L9B3L4_9BACT</name>
<evidence type="ECO:0000313" key="3">
    <source>
        <dbReference type="EMBL" id="OJH36861.1"/>
    </source>
</evidence>
<keyword evidence="1" id="KW-0812">Transmembrane</keyword>
<feature type="signal peptide" evidence="2">
    <location>
        <begin position="1"/>
        <end position="23"/>
    </location>
</feature>
<evidence type="ECO:0000256" key="2">
    <source>
        <dbReference type="SAM" id="SignalP"/>
    </source>
</evidence>
<keyword evidence="1" id="KW-1133">Transmembrane helix</keyword>
<keyword evidence="4" id="KW-1185">Reference proteome</keyword>
<sequence length="133" mass="13358">MHSVRSRLLAAFLVLAPGLPALAAEPSASAAPTAVDAPTQVSSGLHGHRYAFVGGGVLLLGGIGFGYFAQGEAARARTLASASESSAALGRARAQAATANVLYGLAGATLLYGLVLELLPEPAAEKASLTFHF</sequence>
<dbReference type="Proteomes" id="UP000182229">
    <property type="component" value="Unassembled WGS sequence"/>
</dbReference>
<protein>
    <submittedName>
        <fullName evidence="3">Uncharacterized protein</fullName>
    </submittedName>
</protein>
<proteinExistence type="predicted"/>
<accession>A0A1L9B3L4</accession>
<keyword evidence="2" id="KW-0732">Signal</keyword>
<dbReference type="RefSeq" id="WP_071902014.1">
    <property type="nucleotide sequence ID" value="NZ_MPIN01000009.1"/>
</dbReference>
<dbReference type="EMBL" id="MPIN01000009">
    <property type="protein sequence ID" value="OJH36861.1"/>
    <property type="molecule type" value="Genomic_DNA"/>
</dbReference>
<keyword evidence="1" id="KW-0472">Membrane</keyword>
<dbReference type="STRING" id="83449.BON30_30640"/>
<reference evidence="3 4" key="2">
    <citation type="submission" date="2016-12" db="EMBL/GenBank/DDBJ databases">
        <title>Draft Genome Sequence of Cystobacter ferrugineus Strain Cbfe23.</title>
        <authorList>
            <person name="Akbar S."/>
            <person name="Dowd S.E."/>
            <person name="Stevens D.C."/>
        </authorList>
    </citation>
    <scope>NUCLEOTIDE SEQUENCE [LARGE SCALE GENOMIC DNA]</scope>
    <source>
        <strain evidence="3 4">Cbfe23</strain>
    </source>
</reference>
<reference evidence="4" key="1">
    <citation type="submission" date="2016-11" db="EMBL/GenBank/DDBJ databases">
        <authorList>
            <person name="Shukria A."/>
            <person name="Stevens D.C."/>
        </authorList>
    </citation>
    <scope>NUCLEOTIDE SEQUENCE [LARGE SCALE GENOMIC DNA]</scope>
    <source>
        <strain evidence="4">Cbfe23</strain>
    </source>
</reference>
<gene>
    <name evidence="3" type="ORF">BON30_30640</name>
</gene>
<feature type="chain" id="PRO_5013222406" evidence="2">
    <location>
        <begin position="24"/>
        <end position="133"/>
    </location>
</feature>